<feature type="domain" description="Mce/MlaD" evidence="1">
    <location>
        <begin position="45"/>
        <end position="119"/>
    </location>
</feature>
<dbReference type="PANTHER" id="PTHR33371:SF15">
    <property type="entry name" value="LIPOPROTEIN LPRN"/>
    <property type="match status" value="1"/>
</dbReference>
<comment type="caution">
    <text evidence="3">The sequence shown here is derived from an EMBL/GenBank/DDBJ whole genome shotgun (WGS) entry which is preliminary data.</text>
</comment>
<gene>
    <name evidence="3" type="ORF">GCM10023321_48810</name>
</gene>
<dbReference type="PANTHER" id="PTHR33371">
    <property type="entry name" value="INTERMEMBRANE PHOSPHOLIPID TRANSPORT SYSTEM BINDING PROTEIN MLAD-RELATED"/>
    <property type="match status" value="1"/>
</dbReference>
<sequence length="399" mass="42201">MKRGIRVVSAVVTAAVTALALTGCSSYRGINSLSLPGTVGTGSDSYQVTMKLDNAVNMVPNTPVLINDINVGTITDVKLDGWTPVLTLSLRNDVKLPANTVAKLGQTSLLGSKHIALSAPADQPPQGVLQAGAQLPQDRASRFPETEEVLSGVSLLLNGGGLQHFQTITTELNRALGGRENDARNFLTQLNNFTAGLDTQKGDIVLATKGLDRLSTTLAPRIDEIENSLNDIPRGLAVIDDQEPALIDTLGSLTRAGELYEPVLHEAVPDLRGVFNEVEPVLRGIADTKPGALMKDLKLLPFVIFPLDSIPYEFRGDFVHIILTLDLTHEALDKAFLTGTPAGGALAAVAKAQRGQLPGLSKTDPLRVPLLQTAPNKPNPVPSAPDGDPLNTLLNEIGG</sequence>
<protein>
    <submittedName>
        <fullName evidence="3">MCE family protein</fullName>
    </submittedName>
</protein>
<keyword evidence="4" id="KW-1185">Reference proteome</keyword>
<dbReference type="Proteomes" id="UP001428817">
    <property type="component" value="Unassembled WGS sequence"/>
</dbReference>
<evidence type="ECO:0000259" key="2">
    <source>
        <dbReference type="Pfam" id="PF11887"/>
    </source>
</evidence>
<dbReference type="Pfam" id="PF11887">
    <property type="entry name" value="Mce4_CUP1"/>
    <property type="match status" value="1"/>
</dbReference>
<dbReference type="NCBIfam" id="TIGR00996">
    <property type="entry name" value="Mtu_fam_mce"/>
    <property type="match status" value="1"/>
</dbReference>
<evidence type="ECO:0000313" key="3">
    <source>
        <dbReference type="EMBL" id="GAA5162832.1"/>
    </source>
</evidence>
<proteinExistence type="predicted"/>
<dbReference type="EMBL" id="BAABJP010000029">
    <property type="protein sequence ID" value="GAA5162832.1"/>
    <property type="molecule type" value="Genomic_DNA"/>
</dbReference>
<name>A0ABP9QJ73_9PSEU</name>
<dbReference type="InterPro" id="IPR052336">
    <property type="entry name" value="MlaD_Phospholipid_Transporter"/>
</dbReference>
<feature type="domain" description="Mammalian cell entry C-terminal" evidence="2">
    <location>
        <begin position="128"/>
        <end position="290"/>
    </location>
</feature>
<organism evidence="3 4">
    <name type="scientific">Pseudonocardia eucalypti</name>
    <dbReference type="NCBI Taxonomy" id="648755"/>
    <lineage>
        <taxon>Bacteria</taxon>
        <taxon>Bacillati</taxon>
        <taxon>Actinomycetota</taxon>
        <taxon>Actinomycetes</taxon>
        <taxon>Pseudonocardiales</taxon>
        <taxon>Pseudonocardiaceae</taxon>
        <taxon>Pseudonocardia</taxon>
    </lineage>
</organism>
<reference evidence="4" key="1">
    <citation type="journal article" date="2019" name="Int. J. Syst. Evol. Microbiol.">
        <title>The Global Catalogue of Microorganisms (GCM) 10K type strain sequencing project: providing services to taxonomists for standard genome sequencing and annotation.</title>
        <authorList>
            <consortium name="The Broad Institute Genomics Platform"/>
            <consortium name="The Broad Institute Genome Sequencing Center for Infectious Disease"/>
            <person name="Wu L."/>
            <person name="Ma J."/>
        </authorList>
    </citation>
    <scope>NUCLEOTIDE SEQUENCE [LARGE SCALE GENOMIC DNA]</scope>
    <source>
        <strain evidence="4">JCM 18303</strain>
    </source>
</reference>
<dbReference type="InterPro" id="IPR003399">
    <property type="entry name" value="Mce/MlaD"/>
</dbReference>
<evidence type="ECO:0000313" key="4">
    <source>
        <dbReference type="Proteomes" id="UP001428817"/>
    </source>
</evidence>
<evidence type="ECO:0000259" key="1">
    <source>
        <dbReference type="Pfam" id="PF02470"/>
    </source>
</evidence>
<dbReference type="InterPro" id="IPR005693">
    <property type="entry name" value="Mce"/>
</dbReference>
<dbReference type="RefSeq" id="WP_185060909.1">
    <property type="nucleotide sequence ID" value="NZ_BAABJP010000029.1"/>
</dbReference>
<dbReference type="PROSITE" id="PS51257">
    <property type="entry name" value="PROKAR_LIPOPROTEIN"/>
    <property type="match status" value="1"/>
</dbReference>
<dbReference type="InterPro" id="IPR024516">
    <property type="entry name" value="Mce_C"/>
</dbReference>
<dbReference type="Pfam" id="PF02470">
    <property type="entry name" value="MlaD"/>
    <property type="match status" value="1"/>
</dbReference>
<accession>A0ABP9QJ73</accession>